<dbReference type="OrthoDB" id="543859at2759"/>
<feature type="transmembrane region" description="Helical" evidence="2">
    <location>
        <begin position="337"/>
        <end position="361"/>
    </location>
</feature>
<feature type="region of interest" description="Disordered" evidence="1">
    <location>
        <begin position="446"/>
        <end position="476"/>
    </location>
</feature>
<feature type="transmembrane region" description="Helical" evidence="2">
    <location>
        <begin position="220"/>
        <end position="245"/>
    </location>
</feature>
<protein>
    <recommendedName>
        <fullName evidence="5">DUF389 domain-containing protein</fullName>
    </recommendedName>
</protein>
<evidence type="ECO:0000313" key="4">
    <source>
        <dbReference type="Proteomes" id="UP000291116"/>
    </source>
</evidence>
<dbReference type="Proteomes" id="UP000291116">
    <property type="component" value="Unassembled WGS sequence"/>
</dbReference>
<accession>A0A448Z2G1</accession>
<dbReference type="Pfam" id="PF04087">
    <property type="entry name" value="DUF389"/>
    <property type="match status" value="1"/>
</dbReference>
<evidence type="ECO:0000256" key="2">
    <source>
        <dbReference type="SAM" id="Phobius"/>
    </source>
</evidence>
<dbReference type="EMBL" id="CAACVS010000081">
    <property type="protein sequence ID" value="VEU36236.1"/>
    <property type="molecule type" value="Genomic_DNA"/>
</dbReference>
<evidence type="ECO:0000313" key="3">
    <source>
        <dbReference type="EMBL" id="VEU36236.1"/>
    </source>
</evidence>
<dbReference type="InterPro" id="IPR005240">
    <property type="entry name" value="DUF389"/>
</dbReference>
<reference evidence="3 4" key="1">
    <citation type="submission" date="2019-01" db="EMBL/GenBank/DDBJ databases">
        <authorList>
            <person name="Ferrante I. M."/>
        </authorList>
    </citation>
    <scope>NUCLEOTIDE SEQUENCE [LARGE SCALE GENOMIC DNA]</scope>
    <source>
        <strain evidence="3 4">B856</strain>
    </source>
</reference>
<name>A0A448Z2G1_9STRA</name>
<dbReference type="AlphaFoldDB" id="A0A448Z2G1"/>
<keyword evidence="2" id="KW-1133">Transmembrane helix</keyword>
<evidence type="ECO:0008006" key="5">
    <source>
        <dbReference type="Google" id="ProtNLM"/>
    </source>
</evidence>
<feature type="transmembrane region" description="Helical" evidence="2">
    <location>
        <begin position="188"/>
        <end position="208"/>
    </location>
</feature>
<feature type="transmembrane region" description="Helical" evidence="2">
    <location>
        <begin position="265"/>
        <end position="284"/>
    </location>
</feature>
<evidence type="ECO:0000256" key="1">
    <source>
        <dbReference type="SAM" id="MobiDB-lite"/>
    </source>
</evidence>
<proteinExistence type="predicted"/>
<organism evidence="3 4">
    <name type="scientific">Pseudo-nitzschia multistriata</name>
    <dbReference type="NCBI Taxonomy" id="183589"/>
    <lineage>
        <taxon>Eukaryota</taxon>
        <taxon>Sar</taxon>
        <taxon>Stramenopiles</taxon>
        <taxon>Ochrophyta</taxon>
        <taxon>Bacillariophyta</taxon>
        <taxon>Bacillariophyceae</taxon>
        <taxon>Bacillariophycidae</taxon>
        <taxon>Bacillariales</taxon>
        <taxon>Bacillariaceae</taxon>
        <taxon>Pseudo-nitzschia</taxon>
    </lineage>
</organism>
<feature type="region of interest" description="Disordered" evidence="1">
    <location>
        <begin position="1"/>
        <end position="23"/>
    </location>
</feature>
<keyword evidence="4" id="KW-1185">Reference proteome</keyword>
<keyword evidence="2" id="KW-0472">Membrane</keyword>
<feature type="transmembrane region" description="Helical" evidence="2">
    <location>
        <begin position="291"/>
        <end position="317"/>
    </location>
</feature>
<feature type="transmembrane region" description="Helical" evidence="2">
    <location>
        <begin position="163"/>
        <end position="182"/>
    </location>
</feature>
<keyword evidence="2" id="KW-0812">Transmembrane</keyword>
<gene>
    <name evidence="3" type="ORF">PSNMU_V1.4_AUG-EV-PASAV3_0030220</name>
</gene>
<dbReference type="PANTHER" id="PTHR20992">
    <property type="entry name" value="AT15442P-RELATED"/>
    <property type="match status" value="1"/>
</dbReference>
<sequence length="476" mass="52748">MTVPHNNDNEDSSGALANHGIPLSSSGVESNDFFLGDYRHNREILDNLEADPTDGEVDEDRLIYAATKKFATINMDIQNRESFRARRPLVVSSSALRCDDSDSSGELICPDTAPQRTTRMAEMRMNFFRIFQQDNSYLEVSREEIRRVRAMHKRFAEGSEFSFNYNVLLIIASILAALGLGSDSVATIIASMLVSPLMGPVMGMAYSATIQDFTLFRTAFMTELVSLLACIAVGGLVTCCMIPFVDVPDEWPTPEMESRALMTSFWIGIPVAFFSGLGVAVSVLDEQTSSLVGVAISASLLPPAINAGMLWTTYFFNEAGTNEEIGDDAQHRFFREGVISLGLTLANIALIILSSMIMFRVKERVNIKRKKIFWTDLGLARCIYRNLAVYDNPADAPNPVRRMARRVSLYFHKGSTNRASNNEQSSEISFRSNGSNYSSGFCTDVDVPQGSEDRRHKKNLSVVLEEKRSTSSSTSV</sequence>
<dbReference type="PANTHER" id="PTHR20992:SF9">
    <property type="entry name" value="AT15442P-RELATED"/>
    <property type="match status" value="1"/>
</dbReference>